<feature type="region of interest" description="Disordered" evidence="1">
    <location>
        <begin position="1"/>
        <end position="53"/>
    </location>
</feature>
<name>A0A109UKZ4_9GAMM</name>
<organism evidence="2 3">
    <name type="scientific">Halomonas chromatireducens</name>
    <dbReference type="NCBI Taxonomy" id="507626"/>
    <lineage>
        <taxon>Bacteria</taxon>
        <taxon>Pseudomonadati</taxon>
        <taxon>Pseudomonadota</taxon>
        <taxon>Gammaproteobacteria</taxon>
        <taxon>Oceanospirillales</taxon>
        <taxon>Halomonadaceae</taxon>
        <taxon>Halomonas</taxon>
    </lineage>
</organism>
<reference evidence="2 3" key="2">
    <citation type="submission" date="2016-02" db="EMBL/GenBank/DDBJ databases">
        <authorList>
            <person name="Wen L."/>
            <person name="He K."/>
            <person name="Yang H."/>
        </authorList>
    </citation>
    <scope>NUCLEOTIDE SEQUENCE [LARGE SCALE GENOMIC DNA]</scope>
    <source>
        <strain evidence="2 3">AGD 8-3</strain>
    </source>
</reference>
<accession>A0A109UKZ4</accession>
<keyword evidence="3" id="KW-1185">Reference proteome</keyword>
<dbReference type="PATRIC" id="fig|507626.3.peg.610"/>
<gene>
    <name evidence="2" type="ORF">LOKO_00617</name>
</gene>
<dbReference type="EMBL" id="CP014226">
    <property type="protein sequence ID" value="AMC99703.1"/>
    <property type="molecule type" value="Genomic_DNA"/>
</dbReference>
<proteinExistence type="predicted"/>
<evidence type="ECO:0000256" key="1">
    <source>
        <dbReference type="SAM" id="MobiDB-lite"/>
    </source>
</evidence>
<feature type="compositionally biased region" description="Basic and acidic residues" evidence="1">
    <location>
        <begin position="44"/>
        <end position="53"/>
    </location>
</feature>
<protein>
    <submittedName>
        <fullName evidence="2">Uncharacterized protein</fullName>
    </submittedName>
</protein>
<reference evidence="2 3" key="1">
    <citation type="journal article" date="2016" name="Genome Announc.">
        <title>Draft Genome Sequence of 'Halomonas chromatireducens' Strain AGD 8-3, a Haloalkaliphilic Chromate- and Selenite-Reducing Gammaproteobacterium.</title>
        <authorList>
            <person name="Sharko F.S."/>
            <person name="Shapovalova A.A."/>
            <person name="Tsygankova S.V."/>
            <person name="Komova A.V."/>
            <person name="Boulygina E.S."/>
            <person name="Teslyuk A.B."/>
            <person name="Gotovtsev P.M."/>
            <person name="Namsaraev Z.B."/>
            <person name="Khijniak T.V."/>
            <person name="Nedoluzhko A.V."/>
            <person name="Vasilov R.G."/>
        </authorList>
    </citation>
    <scope>NUCLEOTIDE SEQUENCE [LARGE SCALE GENOMIC DNA]</scope>
    <source>
        <strain evidence="2 3">AGD 8-3</strain>
    </source>
</reference>
<dbReference type="KEGG" id="hco:LOKO_00617"/>
<sequence>MNKDQVKDSSSKDMAKEVADDTRTEKKGKVENNGDKGGSVLGKINDDAKKEKK</sequence>
<evidence type="ECO:0000313" key="3">
    <source>
        <dbReference type="Proteomes" id="UP000063387"/>
    </source>
</evidence>
<dbReference type="RefSeq" id="WP_158509921.1">
    <property type="nucleotide sequence ID" value="NZ_CP014226.1"/>
</dbReference>
<dbReference type="Proteomes" id="UP000063387">
    <property type="component" value="Chromosome"/>
</dbReference>
<dbReference type="AlphaFoldDB" id="A0A109UKZ4"/>
<evidence type="ECO:0000313" key="2">
    <source>
        <dbReference type="EMBL" id="AMC99703.1"/>
    </source>
</evidence>
<feature type="compositionally biased region" description="Basic and acidic residues" evidence="1">
    <location>
        <begin position="1"/>
        <end position="34"/>
    </location>
</feature>